<comment type="caution">
    <text evidence="3">The sequence shown here is derived from an EMBL/GenBank/DDBJ whole genome shotgun (WGS) entry which is preliminary data.</text>
</comment>
<dbReference type="Pfam" id="PF13196">
    <property type="entry name" value="DUF4012"/>
    <property type="match status" value="1"/>
</dbReference>
<keyword evidence="2" id="KW-1133">Transmembrane helix</keyword>
<feature type="region of interest" description="Disordered" evidence="1">
    <location>
        <begin position="593"/>
        <end position="615"/>
    </location>
</feature>
<keyword evidence="2" id="KW-0812">Transmembrane</keyword>
<dbReference type="Proteomes" id="UP000216725">
    <property type="component" value="Unassembled WGS sequence"/>
</dbReference>
<evidence type="ECO:0008006" key="5">
    <source>
        <dbReference type="Google" id="ProtNLM"/>
    </source>
</evidence>
<evidence type="ECO:0000313" key="3">
    <source>
        <dbReference type="EMBL" id="OZG53561.1"/>
    </source>
</evidence>
<gene>
    <name evidence="3" type="ORF">PSRA_0008</name>
</gene>
<protein>
    <recommendedName>
        <fullName evidence="5">Chemotaxis protein</fullName>
    </recommendedName>
</protein>
<dbReference type="InterPro" id="IPR025101">
    <property type="entry name" value="DUF4012"/>
</dbReference>
<dbReference type="RefSeq" id="WP_094659830.1">
    <property type="nucleotide sequence ID" value="NZ_MWWR01000001.1"/>
</dbReference>
<proteinExistence type="predicted"/>
<sequence length="615" mass="65374">MPRHLQSALDADYSYDYASDTVHRKHPALKRLVAVLVVIVLLALAVGVAATYYSYRRLTKQAEQVASLEQDALAAMTAGGSGSRADYLDALKTNLSTAQDKANQANGIVSGDLWTFYSHISGYRDDVATMRQMAATMLSLANDTLPRYTTVLDGMESQQLYNGDGSLNVTPITDASTNVGTLNATVKAGFDQILAMTPPRDAALFESFENIVSGFSSVTDQLSTLSGMFEYLPNFLASDGTARTYIILAQASGTALAAGGPVETMGWMAVANGAFTMGDFYASEYWIADAGLNDVTADEKNLFSTISGIDYGSSVSTISANPNFPSVADQANDFWKNTDFAGGGGSADGVISFDPYALQKLVAITGDITLDDGTKLTADGTAEFLMNGIYDSVDSDSFATYYSSIVTKIVTAAFSDLTLSKVLTLSDTLVECASGRHAYLWSFHEDDQKTLRETRLAGNVNTDAANPVVGIYNEQKHNAAMDWYLHRISTVQKTGANTYHVTFGLNNTLGSAVGMSSAIVGDSNDGVGVGHQLQRMFVYTPAGATISNLTVQSGAEVQTVTVNATTVYTFQTDIGMAATDSIEFDVTCTPGSSDLRLDQTPDASGQSGITYDYGA</sequence>
<evidence type="ECO:0000313" key="4">
    <source>
        <dbReference type="Proteomes" id="UP000216725"/>
    </source>
</evidence>
<keyword evidence="2" id="KW-0472">Membrane</keyword>
<accession>A0A261F399</accession>
<reference evidence="3 4" key="1">
    <citation type="journal article" date="2017" name="BMC Genomics">
        <title>Comparative genomic and phylogenomic analyses of the Bifidobacteriaceae family.</title>
        <authorList>
            <person name="Lugli G.A."/>
            <person name="Milani C."/>
            <person name="Turroni F."/>
            <person name="Duranti S."/>
            <person name="Mancabelli L."/>
            <person name="Mangifesta M."/>
            <person name="Ferrario C."/>
            <person name="Modesto M."/>
            <person name="Mattarelli P."/>
            <person name="Jiri K."/>
            <person name="van Sinderen D."/>
            <person name="Ventura M."/>
        </authorList>
    </citation>
    <scope>NUCLEOTIDE SEQUENCE [LARGE SCALE GENOMIC DNA]</scope>
    <source>
        <strain evidence="3 4">DSM 24742</strain>
    </source>
</reference>
<evidence type="ECO:0000256" key="2">
    <source>
        <dbReference type="SAM" id="Phobius"/>
    </source>
</evidence>
<dbReference type="OrthoDB" id="3223041at2"/>
<dbReference type="AlphaFoldDB" id="A0A261F399"/>
<organism evidence="3 4">
    <name type="scientific">Pseudoscardovia radai</name>
    <dbReference type="NCBI Taxonomy" id="987066"/>
    <lineage>
        <taxon>Bacteria</taxon>
        <taxon>Bacillati</taxon>
        <taxon>Actinomycetota</taxon>
        <taxon>Actinomycetes</taxon>
        <taxon>Bifidobacteriales</taxon>
        <taxon>Bifidobacteriaceae</taxon>
        <taxon>Pseudoscardovia</taxon>
    </lineage>
</organism>
<evidence type="ECO:0000256" key="1">
    <source>
        <dbReference type="SAM" id="MobiDB-lite"/>
    </source>
</evidence>
<dbReference type="EMBL" id="MWWR01000001">
    <property type="protein sequence ID" value="OZG53561.1"/>
    <property type="molecule type" value="Genomic_DNA"/>
</dbReference>
<name>A0A261F399_9BIFI</name>
<feature type="transmembrane region" description="Helical" evidence="2">
    <location>
        <begin position="32"/>
        <end position="55"/>
    </location>
</feature>
<keyword evidence="4" id="KW-1185">Reference proteome</keyword>